<accession>A0AAU7S6H4</accession>
<dbReference type="InterPro" id="IPR011009">
    <property type="entry name" value="Kinase-like_dom_sf"/>
</dbReference>
<evidence type="ECO:0000313" key="2">
    <source>
        <dbReference type="EMBL" id="XBT98049.1"/>
    </source>
</evidence>
<dbReference type="PANTHER" id="PTHR21310">
    <property type="entry name" value="AMINOGLYCOSIDE PHOSPHOTRANSFERASE-RELATED-RELATED"/>
    <property type="match status" value="1"/>
</dbReference>
<name>A0AAU7S6H4_9HYPH</name>
<proteinExistence type="predicted"/>
<protein>
    <submittedName>
        <fullName evidence="2">Phosphotransferase</fullName>
    </submittedName>
</protein>
<dbReference type="RefSeq" id="WP_349963318.1">
    <property type="nucleotide sequence ID" value="NZ_CP157965.1"/>
</dbReference>
<dbReference type="InterPro" id="IPR002575">
    <property type="entry name" value="Aminoglycoside_PTrfase"/>
</dbReference>
<feature type="domain" description="Aminoglycoside phosphotransferase" evidence="1">
    <location>
        <begin position="34"/>
        <end position="240"/>
    </location>
</feature>
<dbReference type="InterPro" id="IPR051678">
    <property type="entry name" value="AGP_Transferase"/>
</dbReference>
<gene>
    <name evidence="2" type="ORF">ABM479_35620</name>
</gene>
<geneLocation type="plasmid" evidence="2">
    <name>unnamed5</name>
</geneLocation>
<evidence type="ECO:0000259" key="1">
    <source>
        <dbReference type="Pfam" id="PF01636"/>
    </source>
</evidence>
<dbReference type="Gene3D" id="3.90.1200.10">
    <property type="match status" value="1"/>
</dbReference>
<dbReference type="EMBL" id="CP157965">
    <property type="protein sequence ID" value="XBT98049.1"/>
    <property type="molecule type" value="Genomic_DNA"/>
</dbReference>
<dbReference type="Pfam" id="PF01636">
    <property type="entry name" value="APH"/>
    <property type="match status" value="1"/>
</dbReference>
<organism evidence="2">
    <name type="scientific">Rhizobium sp. ZPR3</name>
    <dbReference type="NCBI Taxonomy" id="3158967"/>
    <lineage>
        <taxon>Bacteria</taxon>
        <taxon>Pseudomonadati</taxon>
        <taxon>Pseudomonadota</taxon>
        <taxon>Alphaproteobacteria</taxon>
        <taxon>Hyphomicrobiales</taxon>
        <taxon>Rhizobiaceae</taxon>
        <taxon>Rhizobium/Agrobacterium group</taxon>
        <taxon>Rhizobium</taxon>
    </lineage>
</organism>
<reference evidence="2" key="1">
    <citation type="submission" date="2024-06" db="EMBL/GenBank/DDBJ databases">
        <authorList>
            <person name="Li T."/>
            <person name="Gao R."/>
        </authorList>
    </citation>
    <scope>NUCLEOTIDE SEQUENCE</scope>
    <source>
        <strain evidence="2">ZPR3</strain>
        <plasmid evidence="2">unnamed5</plasmid>
    </source>
</reference>
<sequence length="313" mass="33923">MRQVPDASLASTIASTAIGKVPVTVQRFTTGSRHFVFDLKFADGSSAVARIGDPSARAEMTGAIYLSELLRPRGVPLPAILSQDVDAEFPWLLLERFPGTDLGSVISGLTEEMLDGIAWRVAHAQAVTAKTASAGRYGYAARPEQAPFSAWSQVLFANLARSRERIGSAGLFDVEMVDAVEHEVNARRGELDKIEATPFLHDTTTKNVIVTSEGMFTGIVDVDDLCFGDPRYPAALTLAALQAYGGPRSYISSWFRHAGHANSPLFRLYTSVLLLDLMAGHGHVSNGNETSLMPTVQARMERAFEANLKLARQ</sequence>
<keyword evidence="2" id="KW-0614">Plasmid</keyword>
<dbReference type="AlphaFoldDB" id="A0AAU7S6H4"/>
<dbReference type="SUPFAM" id="SSF56112">
    <property type="entry name" value="Protein kinase-like (PK-like)"/>
    <property type="match status" value="1"/>
</dbReference>